<feature type="domain" description="Histidine kinase" evidence="8">
    <location>
        <begin position="261"/>
        <end position="465"/>
    </location>
</feature>
<dbReference type="Gene3D" id="1.10.287.130">
    <property type="match status" value="1"/>
</dbReference>
<reference evidence="9 10" key="1">
    <citation type="journal article" date="2016" name="Antonie Van Leeuwenhoek">
        <title>Dongia soli sp. nov., isolated from soil from Dokdo, Korea.</title>
        <authorList>
            <person name="Kim D.U."/>
            <person name="Lee H."/>
            <person name="Kim H."/>
            <person name="Kim S.G."/>
            <person name="Ka J.O."/>
        </authorList>
    </citation>
    <scope>NUCLEOTIDE SEQUENCE [LARGE SCALE GENOMIC DNA]</scope>
    <source>
        <strain evidence="9 10">D78</strain>
    </source>
</reference>
<dbReference type="Proteomes" id="UP001279642">
    <property type="component" value="Unassembled WGS sequence"/>
</dbReference>
<keyword evidence="6" id="KW-0067">ATP-binding</keyword>
<dbReference type="InterPro" id="IPR005467">
    <property type="entry name" value="His_kinase_dom"/>
</dbReference>
<feature type="transmembrane region" description="Helical" evidence="7">
    <location>
        <begin position="171"/>
        <end position="194"/>
    </location>
</feature>
<comment type="caution">
    <text evidence="9">The sequence shown here is derived from an EMBL/GenBank/DDBJ whole genome shotgun (WGS) entry which is preliminary data.</text>
</comment>
<keyword evidence="5 9" id="KW-0418">Kinase</keyword>
<comment type="catalytic activity">
    <reaction evidence="1">
        <text>ATP + protein L-histidine = ADP + protein N-phospho-L-histidine.</text>
        <dbReference type="EC" id="2.7.13.3"/>
    </reaction>
</comment>
<proteinExistence type="predicted"/>
<keyword evidence="7" id="KW-0812">Transmembrane</keyword>
<evidence type="ECO:0000256" key="3">
    <source>
        <dbReference type="ARBA" id="ARBA00022679"/>
    </source>
</evidence>
<evidence type="ECO:0000259" key="8">
    <source>
        <dbReference type="PROSITE" id="PS50109"/>
    </source>
</evidence>
<dbReference type="SUPFAM" id="SSF55874">
    <property type="entry name" value="ATPase domain of HSP90 chaperone/DNA topoisomerase II/histidine kinase"/>
    <property type="match status" value="1"/>
</dbReference>
<organism evidence="9 10">
    <name type="scientific">Dongia soli</name>
    <dbReference type="NCBI Taxonomy" id="600628"/>
    <lineage>
        <taxon>Bacteria</taxon>
        <taxon>Pseudomonadati</taxon>
        <taxon>Pseudomonadota</taxon>
        <taxon>Alphaproteobacteria</taxon>
        <taxon>Rhodospirillales</taxon>
        <taxon>Dongiaceae</taxon>
        <taxon>Dongia</taxon>
    </lineage>
</organism>
<evidence type="ECO:0000313" key="10">
    <source>
        <dbReference type="Proteomes" id="UP001279642"/>
    </source>
</evidence>
<evidence type="ECO:0000313" key="9">
    <source>
        <dbReference type="EMBL" id="MDY0881652.1"/>
    </source>
</evidence>
<dbReference type="InterPro" id="IPR003594">
    <property type="entry name" value="HATPase_dom"/>
</dbReference>
<evidence type="ECO:0000256" key="2">
    <source>
        <dbReference type="ARBA" id="ARBA00012438"/>
    </source>
</evidence>
<dbReference type="SMART" id="SM00387">
    <property type="entry name" value="HATPase_c"/>
    <property type="match status" value="1"/>
</dbReference>
<dbReference type="PANTHER" id="PTHR44936">
    <property type="entry name" value="SENSOR PROTEIN CREC"/>
    <property type="match status" value="1"/>
</dbReference>
<dbReference type="InterPro" id="IPR004358">
    <property type="entry name" value="Sig_transdc_His_kin-like_C"/>
</dbReference>
<keyword evidence="7" id="KW-1133">Transmembrane helix</keyword>
<dbReference type="PANTHER" id="PTHR44936:SF10">
    <property type="entry name" value="SENSOR PROTEIN RSTB"/>
    <property type="match status" value="1"/>
</dbReference>
<dbReference type="RefSeq" id="WP_320506707.1">
    <property type="nucleotide sequence ID" value="NZ_JAXCLW010000001.1"/>
</dbReference>
<accession>A0ABU5E5V3</accession>
<feature type="transmembrane region" description="Helical" evidence="7">
    <location>
        <begin position="15"/>
        <end position="35"/>
    </location>
</feature>
<evidence type="ECO:0000256" key="5">
    <source>
        <dbReference type="ARBA" id="ARBA00022777"/>
    </source>
</evidence>
<evidence type="ECO:0000256" key="4">
    <source>
        <dbReference type="ARBA" id="ARBA00022741"/>
    </source>
</evidence>
<dbReference type="InterPro" id="IPR050980">
    <property type="entry name" value="2C_sensor_his_kinase"/>
</dbReference>
<sequence>MAEPDVTLPGFGRGLSARVLILTILFVMVSEILIYTPSIARFRMSWLEAKLNTAHLAILALEATPNYMIDPQLELKLLDHVGAYLVALRTTDGKNLMLRGSSPPLIVNATVDLDNRSWTDDFSEAIETLGQSEKRLLRVKGYADRAPDTQVEMVIDEWPLRQAMIAYSWRILGVSIVISLITAGLIFGALQWLMIRPMRRLTKRILRFRKNPEVAVDDFAMSRRSDEIGVAERELLEMEDKVRQALTQHARLAALGTAVGKINHDLRGILATARLVADRIVESDAPEVAKAAPALVRALDRAVDLCSDTLNFTREGPPKPELSQFSLADLHSEIGESLAAQLNGSGAWQADFPTDFSLTADREQLFRVIRNLTENALQVGAQHVCLSASRADGWIRLQVRDDGPGLPPKALENLFVPFRGSARAGGTGLGLAIARELMRGQGGDLKLAKNDSGGAIFRLELPDRAA</sequence>
<keyword evidence="3" id="KW-0808">Transferase</keyword>
<evidence type="ECO:0000256" key="6">
    <source>
        <dbReference type="ARBA" id="ARBA00022840"/>
    </source>
</evidence>
<dbReference type="InterPro" id="IPR036890">
    <property type="entry name" value="HATPase_C_sf"/>
</dbReference>
<dbReference type="EC" id="2.7.13.3" evidence="2"/>
<dbReference type="PRINTS" id="PR00344">
    <property type="entry name" value="BCTRLSENSOR"/>
</dbReference>
<keyword evidence="7" id="KW-0472">Membrane</keyword>
<dbReference type="GO" id="GO:0016301">
    <property type="term" value="F:kinase activity"/>
    <property type="evidence" value="ECO:0007669"/>
    <property type="project" value="UniProtKB-KW"/>
</dbReference>
<evidence type="ECO:0000256" key="7">
    <source>
        <dbReference type="SAM" id="Phobius"/>
    </source>
</evidence>
<keyword evidence="4" id="KW-0547">Nucleotide-binding</keyword>
<dbReference type="Pfam" id="PF02518">
    <property type="entry name" value="HATPase_c"/>
    <property type="match status" value="1"/>
</dbReference>
<evidence type="ECO:0000256" key="1">
    <source>
        <dbReference type="ARBA" id="ARBA00000085"/>
    </source>
</evidence>
<protein>
    <recommendedName>
        <fullName evidence="2">histidine kinase</fullName>
        <ecNumber evidence="2">2.7.13.3</ecNumber>
    </recommendedName>
</protein>
<dbReference type="PROSITE" id="PS50109">
    <property type="entry name" value="HIS_KIN"/>
    <property type="match status" value="1"/>
</dbReference>
<dbReference type="EMBL" id="JAXCLW010000001">
    <property type="protein sequence ID" value="MDY0881652.1"/>
    <property type="molecule type" value="Genomic_DNA"/>
</dbReference>
<keyword evidence="10" id="KW-1185">Reference proteome</keyword>
<name>A0ABU5E5V3_9PROT</name>
<gene>
    <name evidence="9" type="ORF">SMD27_02240</name>
</gene>
<dbReference type="Gene3D" id="3.30.565.10">
    <property type="entry name" value="Histidine kinase-like ATPase, C-terminal domain"/>
    <property type="match status" value="1"/>
</dbReference>